<keyword evidence="1" id="KW-0732">Signal</keyword>
<keyword evidence="3" id="KW-1185">Reference proteome</keyword>
<organism evidence="2 3">
    <name type="scientific">Piptocephalis cylindrospora</name>
    <dbReference type="NCBI Taxonomy" id="1907219"/>
    <lineage>
        <taxon>Eukaryota</taxon>
        <taxon>Fungi</taxon>
        <taxon>Fungi incertae sedis</taxon>
        <taxon>Zoopagomycota</taxon>
        <taxon>Zoopagomycotina</taxon>
        <taxon>Zoopagomycetes</taxon>
        <taxon>Zoopagales</taxon>
        <taxon>Piptocephalidaceae</taxon>
        <taxon>Piptocephalis</taxon>
    </lineage>
</organism>
<proteinExistence type="predicted"/>
<reference evidence="3" key="1">
    <citation type="journal article" date="2018" name="Nat. Microbiol.">
        <title>Leveraging single-cell genomics to expand the fungal tree of life.</title>
        <authorList>
            <person name="Ahrendt S.R."/>
            <person name="Quandt C.A."/>
            <person name="Ciobanu D."/>
            <person name="Clum A."/>
            <person name="Salamov A."/>
            <person name="Andreopoulos B."/>
            <person name="Cheng J.F."/>
            <person name="Woyke T."/>
            <person name="Pelin A."/>
            <person name="Henrissat B."/>
            <person name="Reynolds N.K."/>
            <person name="Benny G.L."/>
            <person name="Smith M.E."/>
            <person name="James T.Y."/>
            <person name="Grigoriev I.V."/>
        </authorList>
    </citation>
    <scope>NUCLEOTIDE SEQUENCE [LARGE SCALE GENOMIC DNA]</scope>
</reference>
<accession>A0A4P9Y9F4</accession>
<evidence type="ECO:0000313" key="2">
    <source>
        <dbReference type="EMBL" id="RKP15051.1"/>
    </source>
</evidence>
<evidence type="ECO:0000313" key="3">
    <source>
        <dbReference type="Proteomes" id="UP000267251"/>
    </source>
</evidence>
<name>A0A4P9Y9F4_9FUNG</name>
<evidence type="ECO:0000256" key="1">
    <source>
        <dbReference type="SAM" id="SignalP"/>
    </source>
</evidence>
<protein>
    <submittedName>
        <fullName evidence="2">Uncharacterized protein</fullName>
    </submittedName>
</protein>
<sequence length="213" mass="22563">MHLPALPSLLALSSVFAAILVTTPFGVNARHKMIPVNPWSVSSVCSGKPVLGLSYSTTTFPEPISSILVLSQSATDDLMAARRANSTTHAPATSCFSLALGCDPNGSYTCSNSMPSGQLMEPTKLCLLFANDLNTTAVNVNVTVDWLTEETQTTLYHPHPDSEECLVKGVEKFPHLASWLPTSSGDISVQSNLSSLSKIAERPAISSTVLNAS</sequence>
<gene>
    <name evidence="2" type="ORF">BJ684DRAFT_18600</name>
</gene>
<feature type="chain" id="PRO_5020815875" evidence="1">
    <location>
        <begin position="30"/>
        <end position="213"/>
    </location>
</feature>
<dbReference type="AlphaFoldDB" id="A0A4P9Y9F4"/>
<dbReference type="EMBL" id="KZ987763">
    <property type="protein sequence ID" value="RKP15051.1"/>
    <property type="molecule type" value="Genomic_DNA"/>
</dbReference>
<feature type="signal peptide" evidence="1">
    <location>
        <begin position="1"/>
        <end position="29"/>
    </location>
</feature>
<dbReference type="Proteomes" id="UP000267251">
    <property type="component" value="Unassembled WGS sequence"/>
</dbReference>